<dbReference type="OrthoDB" id="6484520at2759"/>
<gene>
    <name evidence="4" type="ORF">B4U80_13117</name>
</gene>
<name>A0A443SCE0_9ACAR</name>
<organism evidence="4 5">
    <name type="scientific">Leptotrombidium deliense</name>
    <dbReference type="NCBI Taxonomy" id="299467"/>
    <lineage>
        <taxon>Eukaryota</taxon>
        <taxon>Metazoa</taxon>
        <taxon>Ecdysozoa</taxon>
        <taxon>Arthropoda</taxon>
        <taxon>Chelicerata</taxon>
        <taxon>Arachnida</taxon>
        <taxon>Acari</taxon>
        <taxon>Acariformes</taxon>
        <taxon>Trombidiformes</taxon>
        <taxon>Prostigmata</taxon>
        <taxon>Anystina</taxon>
        <taxon>Parasitengona</taxon>
        <taxon>Trombiculoidea</taxon>
        <taxon>Trombiculidae</taxon>
        <taxon>Leptotrombidium</taxon>
    </lineage>
</organism>
<evidence type="ECO:0000256" key="2">
    <source>
        <dbReference type="ARBA" id="ARBA00023140"/>
    </source>
</evidence>
<comment type="subcellular location">
    <subcellularLocation>
        <location evidence="1">Peroxisome</location>
    </subcellularLocation>
</comment>
<keyword evidence="4" id="KW-0436">Ligase</keyword>
<dbReference type="AlphaFoldDB" id="A0A443SCE0"/>
<keyword evidence="2" id="KW-0576">Peroxisome</keyword>
<evidence type="ECO:0000313" key="5">
    <source>
        <dbReference type="Proteomes" id="UP000288716"/>
    </source>
</evidence>
<dbReference type="EMBL" id="NCKV01003987">
    <property type="protein sequence ID" value="RWS25177.1"/>
    <property type="molecule type" value="Genomic_DNA"/>
</dbReference>
<dbReference type="STRING" id="299467.A0A443SCE0"/>
<dbReference type="GO" id="GO:0005777">
    <property type="term" value="C:peroxisome"/>
    <property type="evidence" value="ECO:0007669"/>
    <property type="project" value="UniProtKB-SubCell"/>
</dbReference>
<evidence type="ECO:0000259" key="3">
    <source>
        <dbReference type="Pfam" id="PF00501"/>
    </source>
</evidence>
<evidence type="ECO:0000256" key="1">
    <source>
        <dbReference type="ARBA" id="ARBA00004275"/>
    </source>
</evidence>
<protein>
    <submittedName>
        <fullName evidence="4">4-coumarate--CoA ligase 1-like protein</fullName>
    </submittedName>
</protein>
<dbReference type="Proteomes" id="UP000288716">
    <property type="component" value="Unassembled WGS sequence"/>
</dbReference>
<dbReference type="Pfam" id="PF00501">
    <property type="entry name" value="AMP-binding"/>
    <property type="match status" value="1"/>
</dbReference>
<dbReference type="Gene3D" id="3.40.50.12780">
    <property type="entry name" value="N-terminal domain of ligase-like"/>
    <property type="match status" value="1"/>
</dbReference>
<feature type="domain" description="AMP-dependent synthetase/ligase" evidence="3">
    <location>
        <begin position="38"/>
        <end position="305"/>
    </location>
</feature>
<sequence>MNAEQLLEISDFVVKSKNDFSLQETSVPAVIIQKLIENEDREAMIDCKSEAKWTAKRMLDAIINLAVRFSEFGIKKNDVVAFYAANSDIHTLALLAVWCIGAVYTASLQSNPLRLRFLKISTKFKIIFYFALKLFNLGEIRNVVIDSGAVFIVSCEQNLQICEQLVNEVNVVKKIFVIDGNQEKYISVCSLLNGEISENKKEWFFKQLSAIKSNDLLKVNFSSGTTGKPKATTLRNSNLLAVLATATPGFEFILKDDIVPIVSHYSHTGGTLTLAAALLQGCKIAVVAQFESKTFIEYVQKYNVSKF</sequence>
<evidence type="ECO:0000313" key="4">
    <source>
        <dbReference type="EMBL" id="RWS25177.1"/>
    </source>
</evidence>
<dbReference type="VEuPathDB" id="VectorBase:LDEU006864"/>
<keyword evidence="5" id="KW-1185">Reference proteome</keyword>
<dbReference type="InterPro" id="IPR000873">
    <property type="entry name" value="AMP-dep_synth/lig_dom"/>
</dbReference>
<proteinExistence type="predicted"/>
<accession>A0A443SCE0</accession>
<dbReference type="PANTHER" id="PTHR24096">
    <property type="entry name" value="LONG-CHAIN-FATTY-ACID--COA LIGASE"/>
    <property type="match status" value="1"/>
</dbReference>
<dbReference type="InterPro" id="IPR042099">
    <property type="entry name" value="ANL_N_sf"/>
</dbReference>
<dbReference type="PROSITE" id="PS00455">
    <property type="entry name" value="AMP_BINDING"/>
    <property type="match status" value="1"/>
</dbReference>
<comment type="caution">
    <text evidence="4">The sequence shown here is derived from an EMBL/GenBank/DDBJ whole genome shotgun (WGS) entry which is preliminary data.</text>
</comment>
<dbReference type="SUPFAM" id="SSF56801">
    <property type="entry name" value="Acetyl-CoA synthetase-like"/>
    <property type="match status" value="1"/>
</dbReference>
<dbReference type="InterPro" id="IPR020845">
    <property type="entry name" value="AMP-binding_CS"/>
</dbReference>
<dbReference type="GO" id="GO:0016405">
    <property type="term" value="F:CoA-ligase activity"/>
    <property type="evidence" value="ECO:0007669"/>
    <property type="project" value="TreeGrafter"/>
</dbReference>
<reference evidence="4 5" key="1">
    <citation type="journal article" date="2018" name="Gigascience">
        <title>Genomes of trombidid mites reveal novel predicted allergens and laterally-transferred genes associated with secondary metabolism.</title>
        <authorList>
            <person name="Dong X."/>
            <person name="Chaisiri K."/>
            <person name="Xia D."/>
            <person name="Armstrong S.D."/>
            <person name="Fang Y."/>
            <person name="Donnelly M.J."/>
            <person name="Kadowaki T."/>
            <person name="McGarry J.W."/>
            <person name="Darby A.C."/>
            <person name="Makepeace B.L."/>
        </authorList>
    </citation>
    <scope>NUCLEOTIDE SEQUENCE [LARGE SCALE GENOMIC DNA]</scope>
    <source>
        <strain evidence="4">UoL-UT</strain>
    </source>
</reference>